<feature type="transmembrane region" description="Helical" evidence="7">
    <location>
        <begin position="6"/>
        <end position="27"/>
    </location>
</feature>
<dbReference type="GO" id="GO:0016020">
    <property type="term" value="C:membrane"/>
    <property type="evidence" value="ECO:0007669"/>
    <property type="project" value="GOC"/>
</dbReference>
<keyword evidence="3 7" id="KW-1133">Transmembrane helix</keyword>
<dbReference type="InterPro" id="IPR051689">
    <property type="entry name" value="Sterol_desaturase/TMEM195"/>
</dbReference>
<evidence type="ECO:0000313" key="10">
    <source>
        <dbReference type="Proteomes" id="UP000321058"/>
    </source>
</evidence>
<dbReference type="GO" id="GO:0050479">
    <property type="term" value="F:glyceryl-ether monooxygenase activity"/>
    <property type="evidence" value="ECO:0007669"/>
    <property type="project" value="TreeGrafter"/>
</dbReference>
<dbReference type="PANTHER" id="PTHR21624:SF1">
    <property type="entry name" value="ALKYLGLYCEROL MONOOXYGENASE"/>
    <property type="match status" value="1"/>
</dbReference>
<proteinExistence type="predicted"/>
<keyword evidence="5" id="KW-0443">Lipid metabolism</keyword>
<dbReference type="GO" id="GO:0012505">
    <property type="term" value="C:endomembrane system"/>
    <property type="evidence" value="ECO:0007669"/>
    <property type="project" value="UniProtKB-SubCell"/>
</dbReference>
<evidence type="ECO:0000259" key="8">
    <source>
        <dbReference type="Pfam" id="PF04116"/>
    </source>
</evidence>
<dbReference type="GO" id="GO:0006643">
    <property type="term" value="P:membrane lipid metabolic process"/>
    <property type="evidence" value="ECO:0007669"/>
    <property type="project" value="TreeGrafter"/>
</dbReference>
<dbReference type="EMBL" id="BKAJ01000153">
    <property type="protein sequence ID" value="GEP60203.1"/>
    <property type="molecule type" value="Genomic_DNA"/>
</dbReference>
<dbReference type="RefSeq" id="WP_218037570.1">
    <property type="nucleotide sequence ID" value="NZ_BKAJ01000153.1"/>
</dbReference>
<feature type="transmembrane region" description="Helical" evidence="7">
    <location>
        <begin position="51"/>
        <end position="68"/>
    </location>
</feature>
<dbReference type="Proteomes" id="UP000321058">
    <property type="component" value="Unassembled WGS sequence"/>
</dbReference>
<dbReference type="Pfam" id="PF04116">
    <property type="entry name" value="FA_hydroxylase"/>
    <property type="match status" value="1"/>
</dbReference>
<accession>A0A512NML8</accession>
<comment type="caution">
    <text evidence="9">The sequence shown here is derived from an EMBL/GenBank/DDBJ whole genome shotgun (WGS) entry which is preliminary data.</text>
</comment>
<evidence type="ECO:0000256" key="6">
    <source>
        <dbReference type="ARBA" id="ARBA00023136"/>
    </source>
</evidence>
<name>A0A512NML8_9HYPH</name>
<evidence type="ECO:0000256" key="1">
    <source>
        <dbReference type="ARBA" id="ARBA00004127"/>
    </source>
</evidence>
<organism evidence="9 10">
    <name type="scientific">Reyranella soli</name>
    <dbReference type="NCBI Taxonomy" id="1230389"/>
    <lineage>
        <taxon>Bacteria</taxon>
        <taxon>Pseudomonadati</taxon>
        <taxon>Pseudomonadota</taxon>
        <taxon>Alphaproteobacteria</taxon>
        <taxon>Hyphomicrobiales</taxon>
        <taxon>Reyranellaceae</taxon>
        <taxon>Reyranella</taxon>
    </lineage>
</organism>
<evidence type="ECO:0000313" key="9">
    <source>
        <dbReference type="EMBL" id="GEP60203.1"/>
    </source>
</evidence>
<dbReference type="GO" id="GO:0008610">
    <property type="term" value="P:lipid biosynthetic process"/>
    <property type="evidence" value="ECO:0007669"/>
    <property type="project" value="InterPro"/>
</dbReference>
<evidence type="ECO:0000256" key="3">
    <source>
        <dbReference type="ARBA" id="ARBA00022989"/>
    </source>
</evidence>
<evidence type="ECO:0000256" key="5">
    <source>
        <dbReference type="ARBA" id="ARBA00023098"/>
    </source>
</evidence>
<dbReference type="PANTHER" id="PTHR21624">
    <property type="entry name" value="STEROL DESATURASE-RELATED PROTEIN"/>
    <property type="match status" value="1"/>
</dbReference>
<keyword evidence="2 7" id="KW-0812">Transmembrane</keyword>
<dbReference type="InterPro" id="IPR006694">
    <property type="entry name" value="Fatty_acid_hydroxylase"/>
</dbReference>
<keyword evidence="4" id="KW-0560">Oxidoreductase</keyword>
<evidence type="ECO:0000256" key="4">
    <source>
        <dbReference type="ARBA" id="ARBA00023002"/>
    </source>
</evidence>
<feature type="transmembrane region" description="Helical" evidence="7">
    <location>
        <begin position="139"/>
        <end position="160"/>
    </location>
</feature>
<gene>
    <name evidence="9" type="ORF">RSO01_73690</name>
</gene>
<evidence type="ECO:0000256" key="2">
    <source>
        <dbReference type="ARBA" id="ARBA00022692"/>
    </source>
</evidence>
<feature type="transmembrane region" description="Helical" evidence="7">
    <location>
        <begin position="80"/>
        <end position="97"/>
    </location>
</feature>
<keyword evidence="6 7" id="KW-0472">Membrane</keyword>
<protein>
    <recommendedName>
        <fullName evidence="8">Fatty acid hydroxylase domain-containing protein</fullName>
    </recommendedName>
</protein>
<comment type="subcellular location">
    <subcellularLocation>
        <location evidence="1">Endomembrane system</location>
        <topology evidence="1">Multi-pass membrane protein</topology>
    </subcellularLocation>
</comment>
<reference evidence="9 10" key="1">
    <citation type="submission" date="2019-07" db="EMBL/GenBank/DDBJ databases">
        <title>Whole genome shotgun sequence of Reyranella soli NBRC 108950.</title>
        <authorList>
            <person name="Hosoyama A."/>
            <person name="Uohara A."/>
            <person name="Ohji S."/>
            <person name="Ichikawa N."/>
        </authorList>
    </citation>
    <scope>NUCLEOTIDE SEQUENCE [LARGE SCALE GENOMIC DNA]</scope>
    <source>
        <strain evidence="9 10">NBRC 108950</strain>
    </source>
</reference>
<dbReference type="GO" id="GO:0005506">
    <property type="term" value="F:iron ion binding"/>
    <property type="evidence" value="ECO:0007669"/>
    <property type="project" value="InterPro"/>
</dbReference>
<dbReference type="AlphaFoldDB" id="A0A512NML8"/>
<feature type="domain" description="Fatty acid hydroxylase" evidence="8">
    <location>
        <begin position="84"/>
        <end position="217"/>
    </location>
</feature>
<keyword evidence="10" id="KW-1185">Reference proteome</keyword>
<sequence>MADLSGIYMVVLPLVLMAAVAEGIWLARSRPEGYDWKASACSLADLAGRQLLRFVPLAIIAPWMGLAWEYRFFTQSLDSIGSILLLFFGLEFFYYWYHRFSHTSRWFWAGHSPHHSPNQLNLSAAYRLGWFGRLTGSTLFFTPLVLLGFTPTVVLTALVLNLTYQFWLHADWFPRLGWLEGIINTPSNHRVHHARNPEYLDANFGGVLVVFDRLFGSYIPERDDVPCDYGTITPTVSSRNPFVINFSPWIDLIKDLRSARSLHEAWMYTFAPPGWRPDGEGLTTADIRRRAGLVSSKSNQSSQPAMT</sequence>
<evidence type="ECO:0000256" key="7">
    <source>
        <dbReference type="SAM" id="Phobius"/>
    </source>
</evidence>